<feature type="region of interest" description="Disordered" evidence="3">
    <location>
        <begin position="163"/>
        <end position="196"/>
    </location>
</feature>
<feature type="compositionally biased region" description="Basic and acidic residues" evidence="3">
    <location>
        <begin position="714"/>
        <end position="736"/>
    </location>
</feature>
<feature type="compositionally biased region" description="Polar residues" evidence="3">
    <location>
        <begin position="1516"/>
        <end position="1527"/>
    </location>
</feature>
<dbReference type="OrthoDB" id="10028421at2759"/>
<feature type="compositionally biased region" description="Basic and acidic residues" evidence="3">
    <location>
        <begin position="1316"/>
        <end position="1365"/>
    </location>
</feature>
<feature type="compositionally biased region" description="Polar residues" evidence="3">
    <location>
        <begin position="297"/>
        <end position="311"/>
    </location>
</feature>
<feature type="compositionally biased region" description="Acidic residues" evidence="3">
    <location>
        <begin position="1694"/>
        <end position="1708"/>
    </location>
</feature>
<feature type="compositionally biased region" description="Basic and acidic residues" evidence="3">
    <location>
        <begin position="1278"/>
        <end position="1287"/>
    </location>
</feature>
<dbReference type="Gene3D" id="1.20.5.4090">
    <property type="match status" value="1"/>
</dbReference>
<dbReference type="OMA" id="ETHRMHE"/>
<feature type="compositionally biased region" description="Acidic residues" evidence="3">
    <location>
        <begin position="945"/>
        <end position="958"/>
    </location>
</feature>
<feature type="compositionally biased region" description="Acidic residues" evidence="3">
    <location>
        <begin position="1083"/>
        <end position="1100"/>
    </location>
</feature>
<comment type="similarity">
    <text evidence="1">Belongs to the LRRFIP family.</text>
</comment>
<sequence length="1825" mass="197563">MSILDSPEPVEERLEKEITEKGSRAASSLSAATLASLGGTSSRRGSGETTTSMDTEGSIREIKDSLAEVEEKYKKAMVSNAQLDNEKTNLMYQVDTLRESLLELEEQLAETHRMHEEKTKELDRQKQAYSVLQHQFETIKETLKEREEMLMAYGMLTNGEAEPVRKEGNAHTQAAETDPQAAAQLRSSSDSPLGESHELQMRNEILETVGKRGILQNTGIDEQMKETGNREMLMDNIQEKDITEDCEELTESETPAVTVRDNGDSNQIEHTAANLDDEEQSACDTQKLGGKEVSEGINSVLGSGEGNQSCGSREENESDFGAKGKQVHVDINQNLNHDRRRPRNIGEQGTHGGIKEETHPEVGNDLVVVHVDSVVTGADNQAIIEETQKVVQQVLENAIEILQQHRCGHKLSEETRDKDEEVTQVEGGLDQMKGEKLTQKQEKPEPVHVEAKELDGMVAKEAGPEQVAIGESELYCTAQETEICSESFHNDLARESQEAEQVLSFAPGQNGQFGSGGEDVNYFDCPVQDGAENGERNYQNRSEQPVDNASIASVELEEEVEKMAEKVETGTNSLSQAAQKEVEVDEEVACHLKGVNGLIVGDEVKQLIVTGEDPDWRNEGTVTGGVEGCLQDGEVKVQGLEKEVPPVEAESGPGAEQGDGASQVMQQGKVEGKLKHGYLQEMTPTGGETKVGVEAENQATGIEGNVKNYGADNVKGHGEVEEEVKNPGHGEARSYGENEDMDDIKAQGGEREVRGHNTGEGKGYKREIKKESDHGEGESKVKNTRNYEDEMKDYNCDQVKGQGEKESEANDSDGQNEVENHKKVQVVVEVPGEVKVKGDESEAQDSSASEFNGFEKEGKVKGHPEEEGEVEGFRVEKGEVKGAPEEEAEVKGTPEEESELKGTPEEEGEIKGPREEDDEVEGAPEQQGEVKGAPEEDGEVKGAPEEEGDVNGTPEEEGEVKGAPEEEGEIIGAPEEDGEVKGAPEEEGDVNGTPEEEGEVKGTPEEEGEVKDPREEEDEVACAPEEESEVKGAPEEEGEVKGTPEEEGEVKGPREEGGEIGVVLEEEPGVKGPREEKGQVEGSPEEEGEVKDAPEEEDVVEGCRVKKGEVKGSPEVEGKVKGSPEEEGKVKDAPEEEGEVKSAPEEEGEVKGTPEEEGEVKGPREEGGEIGVVLEEEPGVKGPREEDGQGEGSPEEEGEVKDAPEEEDTVEGFRVKKGEVKGSPEVEGKVKGSPEEEGKVKDAPEEEGEVKSAPEEEGKVKSPREEEGEVGGFPDEEAGVKGPREEGGETGGVPEEEAGVKGLREEEDEVEGAPEEEGKVKGALEEEGKVKDAPEEAGKVKSAPKEEAGVKGSRDEEGEIKGAREEEGEVGGVPEVEGGVKGHRKEEGEVKSTPEKDVEIKGLREVGDVEGPPEDATKGKGPPEKEGDIKGTKEEEMDDIKDPREGKVNFELESEKLLFSNMEGIVEEMGEVNIAENSKEAVFPDLQTVKIEKEFEEKKGVDVTECDLSGQLSVVVQESGKGNQVQSKIEETNEDTPENNTEDVHQVRDRKGEQGTPTKEETEITEEATGQEGMPVKKGEKIRQVPVTSSSFEEFGEKAQMSAGVVNDLDESTVYELTKESEEVAQESLQQGPIKSGVVLVNVIGQGMIMQDGKREVPVKEEGNISGTSNKPDKAQCCETRKQRAGDAPVSQTDVEEQELRGDDEDAEEGHKFEWDDETSELFEDETLDKKEMPEGTEQKGKVGAGIEVEPQAIVNAGSIDHVRSNTDNSGVGVLTHHGQGGEHDGQEGEHGGQGGDEMVQRATMADAGKDGKRKSKSKEDCSLS</sequence>
<evidence type="ECO:0000256" key="3">
    <source>
        <dbReference type="SAM" id="MobiDB-lite"/>
    </source>
</evidence>
<feature type="compositionally biased region" description="Basic and acidic residues" evidence="3">
    <location>
        <begin position="1671"/>
        <end position="1685"/>
    </location>
</feature>
<proteinExistence type="inferred from homology"/>
<feature type="compositionally biased region" description="Basic and acidic residues" evidence="3">
    <location>
        <begin position="1378"/>
        <end position="1407"/>
    </location>
</feature>
<feature type="compositionally biased region" description="Low complexity" evidence="3">
    <location>
        <begin position="24"/>
        <end position="52"/>
    </location>
</feature>
<feature type="compositionally biased region" description="Basic and acidic residues" evidence="3">
    <location>
        <begin position="999"/>
        <end position="1014"/>
    </location>
</feature>
<feature type="compositionally biased region" description="Acidic residues" evidence="3">
    <location>
        <begin position="1532"/>
        <end position="1541"/>
    </location>
</feature>
<dbReference type="GO" id="GO:0000981">
    <property type="term" value="F:DNA-binding transcription factor activity, RNA polymerase II-specific"/>
    <property type="evidence" value="ECO:0007669"/>
    <property type="project" value="TreeGrafter"/>
</dbReference>
<feature type="compositionally biased region" description="Basic and acidic residues" evidence="3">
    <location>
        <begin position="1178"/>
        <end position="1187"/>
    </location>
</feature>
<feature type="compositionally biased region" description="Acidic residues" evidence="3">
    <location>
        <begin position="965"/>
        <end position="978"/>
    </location>
</feature>
<dbReference type="EMBL" id="BFAA01007745">
    <property type="protein sequence ID" value="GCB62078.1"/>
    <property type="molecule type" value="Genomic_DNA"/>
</dbReference>
<feature type="region of interest" description="Disordered" evidence="3">
    <location>
        <begin position="1516"/>
        <end position="1585"/>
    </location>
</feature>
<feature type="compositionally biased region" description="Basic and acidic residues" evidence="3">
    <location>
        <begin position="1029"/>
        <end position="1057"/>
    </location>
</feature>
<evidence type="ECO:0000313" key="4">
    <source>
        <dbReference type="EMBL" id="GCB62078.1"/>
    </source>
</evidence>
<name>A0A401NMF8_SCYTO</name>
<feature type="region of interest" description="Disordered" evidence="3">
    <location>
        <begin position="703"/>
        <end position="1446"/>
    </location>
</feature>
<dbReference type="PANTHER" id="PTHR19212:SF5">
    <property type="entry name" value="LEUCINE-RICH REPEAT FLIGHTLESS-INTERACTING PROTEIN 1"/>
    <property type="match status" value="1"/>
</dbReference>
<comment type="caution">
    <text evidence="4">The sequence shown here is derived from an EMBL/GenBank/DDBJ whole genome shotgun (WGS) entry which is preliminary data.</text>
</comment>
<evidence type="ECO:0000313" key="5">
    <source>
        <dbReference type="Proteomes" id="UP000288216"/>
    </source>
</evidence>
<feature type="region of interest" description="Disordered" evidence="3">
    <location>
        <begin position="1762"/>
        <end position="1825"/>
    </location>
</feature>
<feature type="region of interest" description="Disordered" evidence="3">
    <location>
        <begin position="297"/>
        <end position="321"/>
    </location>
</feature>
<feature type="compositionally biased region" description="Acidic residues" evidence="3">
    <location>
        <begin position="985"/>
        <end position="998"/>
    </location>
</feature>
<accession>A0A401NMF8</accession>
<feature type="compositionally biased region" description="Basic and acidic residues" evidence="3">
    <location>
        <begin position="1653"/>
        <end position="1663"/>
    </location>
</feature>
<keyword evidence="5" id="KW-1185">Reference proteome</keyword>
<dbReference type="Pfam" id="PF09738">
    <property type="entry name" value="LRRFIP"/>
    <property type="match status" value="1"/>
</dbReference>
<gene>
    <name evidence="4" type="ORF">scyTo_0014436</name>
</gene>
<feature type="compositionally biased region" description="Basic and acidic residues" evidence="3">
    <location>
        <begin position="1068"/>
        <end position="1079"/>
    </location>
</feature>
<feature type="compositionally biased region" description="Basic and acidic residues" evidence="3">
    <location>
        <begin position="853"/>
        <end position="914"/>
    </location>
</feature>
<feature type="compositionally biased region" description="Basic and acidic residues" evidence="3">
    <location>
        <begin position="1780"/>
        <end position="1791"/>
    </location>
</feature>
<feature type="region of interest" description="Disordered" evidence="3">
    <location>
        <begin position="1653"/>
        <end position="1748"/>
    </location>
</feature>
<reference evidence="4 5" key="1">
    <citation type="journal article" date="2018" name="Nat. Ecol. Evol.">
        <title>Shark genomes provide insights into elasmobranch evolution and the origin of vertebrates.</title>
        <authorList>
            <person name="Hara Y"/>
            <person name="Yamaguchi K"/>
            <person name="Onimaru K"/>
            <person name="Kadota M"/>
            <person name="Koyanagi M"/>
            <person name="Keeley SD"/>
            <person name="Tatsumi K"/>
            <person name="Tanaka K"/>
            <person name="Motone F"/>
            <person name="Kageyama Y"/>
            <person name="Nozu R"/>
            <person name="Adachi N"/>
            <person name="Nishimura O"/>
            <person name="Nakagawa R"/>
            <person name="Tanegashima C"/>
            <person name="Kiyatake I"/>
            <person name="Matsumoto R"/>
            <person name="Murakumo K"/>
            <person name="Nishida K"/>
            <person name="Terakita A"/>
            <person name="Kuratani S"/>
            <person name="Sato K"/>
            <person name="Hyodo S Kuraku.S."/>
        </authorList>
    </citation>
    <scope>NUCLEOTIDE SEQUENCE [LARGE SCALE GENOMIC DNA]</scope>
</reference>
<dbReference type="GO" id="GO:0000978">
    <property type="term" value="F:RNA polymerase II cis-regulatory region sequence-specific DNA binding"/>
    <property type="evidence" value="ECO:0007669"/>
    <property type="project" value="TreeGrafter"/>
</dbReference>
<evidence type="ECO:0000256" key="1">
    <source>
        <dbReference type="ARBA" id="ARBA00008275"/>
    </source>
</evidence>
<feature type="compositionally biased region" description="Basic and acidic residues" evidence="3">
    <location>
        <begin position="743"/>
        <end position="795"/>
    </location>
</feature>
<feature type="region of interest" description="Disordered" evidence="3">
    <location>
        <begin position="645"/>
        <end position="664"/>
    </location>
</feature>
<feature type="compositionally biased region" description="Basic and acidic residues" evidence="3">
    <location>
        <begin position="1211"/>
        <end position="1265"/>
    </location>
</feature>
<dbReference type="PANTHER" id="PTHR19212">
    <property type="entry name" value="LEUCINE RICH REPEAT IN FLII INTERACTING PROTEIN"/>
    <property type="match status" value="1"/>
</dbReference>
<dbReference type="Proteomes" id="UP000288216">
    <property type="component" value="Unassembled WGS sequence"/>
</dbReference>
<organism evidence="4 5">
    <name type="scientific">Scyliorhinus torazame</name>
    <name type="common">Cloudy catshark</name>
    <name type="synonym">Catulus torazame</name>
    <dbReference type="NCBI Taxonomy" id="75743"/>
    <lineage>
        <taxon>Eukaryota</taxon>
        <taxon>Metazoa</taxon>
        <taxon>Chordata</taxon>
        <taxon>Craniata</taxon>
        <taxon>Vertebrata</taxon>
        <taxon>Chondrichthyes</taxon>
        <taxon>Elasmobranchii</taxon>
        <taxon>Galeomorphii</taxon>
        <taxon>Galeoidea</taxon>
        <taxon>Carcharhiniformes</taxon>
        <taxon>Scyliorhinidae</taxon>
        <taxon>Scyliorhinus</taxon>
    </lineage>
</organism>
<feature type="compositionally biased region" description="Acidic residues" evidence="3">
    <location>
        <begin position="1305"/>
        <end position="1315"/>
    </location>
</feature>
<dbReference type="STRING" id="75743.A0A401NMF8"/>
<feature type="compositionally biased region" description="Basic and acidic residues" evidence="3">
    <location>
        <begin position="1101"/>
        <end position="1167"/>
    </location>
</feature>
<feature type="compositionally biased region" description="Basic and acidic residues" evidence="3">
    <location>
        <begin position="1542"/>
        <end position="1562"/>
    </location>
</feature>
<protein>
    <submittedName>
        <fullName evidence="4">Uncharacterized protein</fullName>
    </submittedName>
</protein>
<feature type="compositionally biased region" description="Basic and acidic residues" evidence="3">
    <location>
        <begin position="10"/>
        <end position="23"/>
    </location>
</feature>
<feature type="region of interest" description="Disordered" evidence="3">
    <location>
        <begin position="339"/>
        <end position="358"/>
    </location>
</feature>
<feature type="compositionally biased region" description="Basic and acidic residues" evidence="3">
    <location>
        <begin position="1415"/>
        <end position="1446"/>
    </location>
</feature>
<keyword evidence="2" id="KW-0175">Coiled coil</keyword>
<feature type="compositionally biased region" description="Acidic residues" evidence="3">
    <location>
        <begin position="1015"/>
        <end position="1028"/>
    </location>
</feature>
<dbReference type="InterPro" id="IPR019139">
    <property type="entry name" value="LRRFIP1/2"/>
</dbReference>
<feature type="compositionally biased region" description="Acidic residues" evidence="3">
    <location>
        <begin position="1193"/>
        <end position="1210"/>
    </location>
</feature>
<feature type="compositionally biased region" description="Acidic residues" evidence="3">
    <location>
        <begin position="1715"/>
        <end position="1727"/>
    </location>
</feature>
<feature type="compositionally biased region" description="Acidic residues" evidence="3">
    <location>
        <begin position="1266"/>
        <end position="1277"/>
    </location>
</feature>
<feature type="region of interest" description="Disordered" evidence="3">
    <location>
        <begin position="1"/>
        <end position="60"/>
    </location>
</feature>
<evidence type="ECO:0000256" key="2">
    <source>
        <dbReference type="ARBA" id="ARBA00023054"/>
    </source>
</evidence>
<feature type="compositionally biased region" description="Basic and acidic residues" evidence="3">
    <location>
        <begin position="1728"/>
        <end position="1741"/>
    </location>
</feature>